<dbReference type="EMBL" id="CAEZVQ010000120">
    <property type="protein sequence ID" value="CAB4639840.1"/>
    <property type="molecule type" value="Genomic_DNA"/>
</dbReference>
<evidence type="ECO:0000313" key="3">
    <source>
        <dbReference type="EMBL" id="CAB4669713.1"/>
    </source>
</evidence>
<sequence>MTVLEPRHRMGLRHLSRMTDDRGILEHAEFEHPRFEHGYCTDDNARLLVVAARDNAENPDSALLARIAARFLIDSQRRDGSVHNRMSFERMWIDAPSTDDCWGRALWGFGTAVTRSSDAELRTSCYDAFGIGALTRSDSLRSMCFAMLGAAEIIKMDSSHEGAQALLADGVAMFAFHPNGHGDWLWPEHRLTYANALIPEAMLAVGESLNHGGLVARGTRLLHWLIREESLGDHLSVTPVGGRGPGDIKPGFDQQPIEVAAIADAAARASAVTGDDYWEEVIDLAVNWFLGNNDVGLVMMDTETGGGYDGLRPTGVNLNQGAESTLAMISTMQHRSSMWLV</sequence>
<protein>
    <submittedName>
        <fullName evidence="1">Unannotated protein</fullName>
    </submittedName>
</protein>
<organism evidence="1">
    <name type="scientific">freshwater metagenome</name>
    <dbReference type="NCBI Taxonomy" id="449393"/>
    <lineage>
        <taxon>unclassified sequences</taxon>
        <taxon>metagenomes</taxon>
        <taxon>ecological metagenomes</taxon>
    </lineage>
</organism>
<reference evidence="1" key="1">
    <citation type="submission" date="2020-05" db="EMBL/GenBank/DDBJ databases">
        <authorList>
            <person name="Chiriac C."/>
            <person name="Salcher M."/>
            <person name="Ghai R."/>
            <person name="Kavagutti S V."/>
        </authorList>
    </citation>
    <scope>NUCLEOTIDE SEQUENCE</scope>
</reference>
<evidence type="ECO:0000313" key="1">
    <source>
        <dbReference type="EMBL" id="CAB4639840.1"/>
    </source>
</evidence>
<dbReference type="EMBL" id="CAEZWV010000011">
    <property type="protein sequence ID" value="CAB4669713.1"/>
    <property type="molecule type" value="Genomic_DNA"/>
</dbReference>
<proteinExistence type="predicted"/>
<gene>
    <name evidence="1" type="ORF">UFOPK2086_00886</name>
    <name evidence="2" type="ORF">UFOPK2214_00911</name>
    <name evidence="3" type="ORF">UFOPK2295_00724</name>
</gene>
<name>A0A6J6JR03_9ZZZZ</name>
<dbReference type="AlphaFoldDB" id="A0A6J6JR03"/>
<dbReference type="EMBL" id="CAEZWJ010000024">
    <property type="protein sequence ID" value="CAB4656004.1"/>
    <property type="molecule type" value="Genomic_DNA"/>
</dbReference>
<evidence type="ECO:0000313" key="2">
    <source>
        <dbReference type="EMBL" id="CAB4656004.1"/>
    </source>
</evidence>
<accession>A0A6J6JR03</accession>